<evidence type="ECO:0000256" key="7">
    <source>
        <dbReference type="ARBA" id="ARBA00023136"/>
    </source>
</evidence>
<dbReference type="GO" id="GO:0005385">
    <property type="term" value="F:zinc ion transmembrane transporter activity"/>
    <property type="evidence" value="ECO:0007669"/>
    <property type="project" value="UniProtKB-UniRule"/>
</dbReference>
<evidence type="ECO:0000256" key="3">
    <source>
        <dbReference type="ARBA" id="ARBA00022448"/>
    </source>
</evidence>
<dbReference type="EMBL" id="SBHS01000005">
    <property type="protein sequence ID" value="TWU76406.1"/>
    <property type="molecule type" value="Genomic_DNA"/>
</dbReference>
<sequence length="384" mass="42510">MGATLQREKQAPVPLDSLGGWTKETTAGGRSILTPGPDAATVPYSPPIKHDHNHSHISHHHGHQHDHSLNHDHDHDHDHDHGHEHDHSHADAHRTDASKAPRSLFTRVVLEYTARLPILHAILIEKDSRRIFYFMVLNFAFMTVQAFYGYVTDSLGLLSDSIHMFFDCVALLVGLLAAVMSKWPPSQRFPYGFGKIETLSGFANGCLLMLLSVEIAFEAFERLWEDTLGSVSVIVSTALTSLWGWAGWDPLASCFIAVLIFLSSTPLVISSAKRLLLSVPEATEYNLRNTLGGILGQRGVVNYWAPKFWLDDRAGSEDGEKLVGVVHIVVARGHGMDEVRDRVQDFLRSQGVEALVQVEREGDNACWCTRGRGTVAPLSAPKLL</sequence>
<comment type="similarity">
    <text evidence="2 8">Belongs to the cation diffusion facilitator (CDF) transporter (TC 2.A.4) family. SLC30A subfamily.</text>
</comment>
<keyword evidence="3 8" id="KW-0813">Transport</keyword>
<evidence type="ECO:0000256" key="9">
    <source>
        <dbReference type="SAM" id="MobiDB-lite"/>
    </source>
</evidence>
<feature type="compositionally biased region" description="Basic residues" evidence="9">
    <location>
        <begin position="51"/>
        <end position="64"/>
    </location>
</feature>
<dbReference type="GO" id="GO:0005789">
    <property type="term" value="C:endoplasmic reticulum membrane"/>
    <property type="evidence" value="ECO:0007669"/>
    <property type="project" value="UniProtKB-SubCell"/>
</dbReference>
<dbReference type="Gene3D" id="1.20.1510.10">
    <property type="entry name" value="Cation efflux protein transmembrane domain"/>
    <property type="match status" value="2"/>
</dbReference>
<evidence type="ECO:0000256" key="5">
    <source>
        <dbReference type="ARBA" id="ARBA00022989"/>
    </source>
</evidence>
<dbReference type="InterPro" id="IPR058533">
    <property type="entry name" value="Cation_efflux_TM"/>
</dbReference>
<keyword evidence="6 8" id="KW-0406">Ion transport</keyword>
<accession>A0A5C6GJM3</accession>
<dbReference type="SUPFAM" id="SSF161111">
    <property type="entry name" value="Cation efflux protein transmembrane domain-like"/>
    <property type="match status" value="1"/>
</dbReference>
<dbReference type="InterPro" id="IPR002524">
    <property type="entry name" value="Cation_efflux"/>
</dbReference>
<feature type="region of interest" description="Disordered" evidence="9">
    <location>
        <begin position="1"/>
        <end position="98"/>
    </location>
</feature>
<reference evidence="12" key="1">
    <citation type="submission" date="2018-12" db="EMBL/GenBank/DDBJ databases">
        <title>The complete genome of Metarhizium rileyi, a key fungal pathogen of Lepidoptera.</title>
        <authorList>
            <person name="Binneck E."/>
            <person name="Lastra C.C.L."/>
            <person name="Sosa-Gomez D.R."/>
        </authorList>
    </citation>
    <scope>NUCLEOTIDE SEQUENCE [LARGE SCALE GENOMIC DNA]</scope>
    <source>
        <strain evidence="12">Cep018-CH2</strain>
    </source>
</reference>
<dbReference type="GO" id="GO:1904257">
    <property type="term" value="P:zinc ion import into Golgi lumen"/>
    <property type="evidence" value="ECO:0007669"/>
    <property type="project" value="TreeGrafter"/>
</dbReference>
<keyword evidence="7 8" id="KW-0472">Membrane</keyword>
<dbReference type="Pfam" id="PF01545">
    <property type="entry name" value="Cation_efflux"/>
    <property type="match status" value="1"/>
</dbReference>
<feature type="compositionally biased region" description="Basic and acidic residues" evidence="9">
    <location>
        <begin position="65"/>
        <end position="98"/>
    </location>
</feature>
<keyword evidence="8" id="KW-0256">Endoplasmic reticulum</keyword>
<comment type="caution">
    <text evidence="8">Lacks conserved residue(s) required for the propagation of feature annotation.</text>
</comment>
<comment type="function">
    <text evidence="8">Functions as a zinc transporter.</text>
</comment>
<evidence type="ECO:0000256" key="2">
    <source>
        <dbReference type="ARBA" id="ARBA00008873"/>
    </source>
</evidence>
<keyword evidence="4 8" id="KW-0812">Transmembrane</keyword>
<feature type="compositionally biased region" description="Basic and acidic residues" evidence="9">
    <location>
        <begin position="1"/>
        <end position="10"/>
    </location>
</feature>
<evidence type="ECO:0000256" key="8">
    <source>
        <dbReference type="RuleBase" id="RU369017"/>
    </source>
</evidence>
<feature type="domain" description="Cation efflux protein transmembrane" evidence="10">
    <location>
        <begin position="131"/>
        <end position="224"/>
    </location>
</feature>
<dbReference type="AlphaFoldDB" id="A0A5C6GJM3"/>
<keyword evidence="5 8" id="KW-1133">Transmembrane helix</keyword>
<dbReference type="PANTHER" id="PTHR45755">
    <property type="match status" value="1"/>
</dbReference>
<dbReference type="GO" id="GO:0031410">
    <property type="term" value="C:cytoplasmic vesicle"/>
    <property type="evidence" value="ECO:0007669"/>
    <property type="project" value="TreeGrafter"/>
</dbReference>
<gene>
    <name evidence="11" type="primary">MSC2</name>
    <name evidence="11" type="ORF">ED733_006756</name>
</gene>
<dbReference type="GO" id="GO:0006882">
    <property type="term" value="P:intracellular zinc ion homeostasis"/>
    <property type="evidence" value="ECO:0007669"/>
    <property type="project" value="InterPro"/>
</dbReference>
<evidence type="ECO:0000256" key="4">
    <source>
        <dbReference type="ARBA" id="ARBA00022692"/>
    </source>
</evidence>
<feature type="transmembrane region" description="Helical" evidence="8">
    <location>
        <begin position="201"/>
        <end position="220"/>
    </location>
</feature>
<evidence type="ECO:0000256" key="6">
    <source>
        <dbReference type="ARBA" id="ARBA00023065"/>
    </source>
</evidence>
<proteinExistence type="inferred from homology"/>
<dbReference type="InterPro" id="IPR027469">
    <property type="entry name" value="Cation_efflux_TMD_sf"/>
</dbReference>
<evidence type="ECO:0000313" key="11">
    <source>
        <dbReference type="EMBL" id="TWU76406.1"/>
    </source>
</evidence>
<protein>
    <recommendedName>
        <fullName evidence="8">Zinc transporter</fullName>
    </recommendedName>
</protein>
<evidence type="ECO:0000259" key="10">
    <source>
        <dbReference type="Pfam" id="PF01545"/>
    </source>
</evidence>
<dbReference type="InterPro" id="IPR045316">
    <property type="entry name" value="Msc2-like"/>
</dbReference>
<comment type="subcellular location">
    <subcellularLocation>
        <location evidence="8">Endoplasmic reticulum membrane</location>
        <topology evidence="8">Multi-pass membrane protein</topology>
    </subcellularLocation>
    <subcellularLocation>
        <location evidence="1">Membrane</location>
        <topology evidence="1">Multi-pass membrane protein</topology>
    </subcellularLocation>
</comment>
<feature type="transmembrane region" description="Helical" evidence="8">
    <location>
        <begin position="250"/>
        <end position="269"/>
    </location>
</feature>
<dbReference type="GO" id="GO:0005794">
    <property type="term" value="C:Golgi apparatus"/>
    <property type="evidence" value="ECO:0007669"/>
    <property type="project" value="TreeGrafter"/>
</dbReference>
<dbReference type="Proteomes" id="UP000317257">
    <property type="component" value="Unassembled WGS sequence"/>
</dbReference>
<dbReference type="PANTHER" id="PTHR45755:SF4">
    <property type="entry name" value="ZINC TRANSPORTER 7"/>
    <property type="match status" value="1"/>
</dbReference>
<dbReference type="NCBIfam" id="TIGR01297">
    <property type="entry name" value="CDF"/>
    <property type="match status" value="1"/>
</dbReference>
<feature type="transmembrane region" description="Helical" evidence="8">
    <location>
        <begin position="162"/>
        <end position="180"/>
    </location>
</feature>
<feature type="transmembrane region" description="Helical" evidence="8">
    <location>
        <begin position="131"/>
        <end position="150"/>
    </location>
</feature>
<evidence type="ECO:0000256" key="1">
    <source>
        <dbReference type="ARBA" id="ARBA00004141"/>
    </source>
</evidence>
<comment type="caution">
    <text evidence="11">The sequence shown here is derived from an EMBL/GenBank/DDBJ whole genome shotgun (WGS) entry which is preliminary data.</text>
</comment>
<organism evidence="11 12">
    <name type="scientific">Metarhizium rileyi (strain RCEF 4871)</name>
    <name type="common">Nomuraea rileyi</name>
    <dbReference type="NCBI Taxonomy" id="1649241"/>
    <lineage>
        <taxon>Eukaryota</taxon>
        <taxon>Fungi</taxon>
        <taxon>Dikarya</taxon>
        <taxon>Ascomycota</taxon>
        <taxon>Pezizomycotina</taxon>
        <taxon>Sordariomycetes</taxon>
        <taxon>Hypocreomycetidae</taxon>
        <taxon>Hypocreales</taxon>
        <taxon>Clavicipitaceae</taxon>
        <taxon>Metarhizium</taxon>
    </lineage>
</organism>
<evidence type="ECO:0000313" key="12">
    <source>
        <dbReference type="Proteomes" id="UP000317257"/>
    </source>
</evidence>
<name>A0A5C6GJM3_METRR</name>